<evidence type="ECO:0000259" key="15">
    <source>
        <dbReference type="PROSITE" id="PS50086"/>
    </source>
</evidence>
<keyword evidence="7 14" id="KW-1133">Transmembrane helix</keyword>
<feature type="transmembrane region" description="Helical" evidence="14">
    <location>
        <begin position="844"/>
        <end position="863"/>
    </location>
</feature>
<dbReference type="Gene3D" id="1.20.1280.290">
    <property type="match status" value="1"/>
</dbReference>
<evidence type="ECO:0000256" key="12">
    <source>
        <dbReference type="ARBA" id="ARBA00038475"/>
    </source>
</evidence>
<feature type="transmembrane region" description="Helical" evidence="14">
    <location>
        <begin position="789"/>
        <end position="808"/>
    </location>
</feature>
<dbReference type="InterPro" id="IPR035969">
    <property type="entry name" value="Rab-GAP_TBC_sf"/>
</dbReference>
<dbReference type="InterPro" id="IPR000195">
    <property type="entry name" value="Rab-GAP-TBC_dom"/>
</dbReference>
<dbReference type="PROSITE" id="PS50086">
    <property type="entry name" value="TBC_RABGAP"/>
    <property type="match status" value="1"/>
</dbReference>
<dbReference type="Proteomes" id="UP000276991">
    <property type="component" value="Unassembled WGS sequence"/>
</dbReference>
<dbReference type="PANTHER" id="PTHR12226">
    <property type="entry name" value="MANNOSE-P-DOLICHOL UTILIZATION DEFECT 1 LEC35 -RELATED"/>
    <property type="match status" value="1"/>
</dbReference>
<protein>
    <recommendedName>
        <fullName evidence="13">Mannose-P-dolichol utilization defect 1 protein homolog</fullName>
    </recommendedName>
</protein>
<evidence type="ECO:0000256" key="1">
    <source>
        <dbReference type="ARBA" id="ARBA00004141"/>
    </source>
</evidence>
<dbReference type="Pfam" id="PF04193">
    <property type="entry name" value="PQ-loop"/>
    <property type="match status" value="2"/>
</dbReference>
<dbReference type="InterPro" id="IPR016817">
    <property type="entry name" value="MannP-dilichol_defect-1"/>
</dbReference>
<sequence length="1012" mass="115360">MTADEKEERRVQERGTVSNFYLCLTGSEMSGDHSSPAMRSFRRSNLGKLYQSFIKRRKSTSTEEMADAHATATEVRDKEQAPFFTLPAISIMTSMADVEDGEAGLGRTELSTTSILPAPLQCTESNRSFFSRLSGRLRRSLHFPSNKRKRSVKFIASNEVAVNENVRPLLLHESGEETFTDYASIKIVNYGESYGDIKLIRQILHRNKTDEIKKLLRKKNWPVGHGIRANLWQEICKINNPDFNAYKDSYESEAWEEHIGHFSPKARFLLSSDAIHNCYELNGNGLKALHRLISALDATVPTLNYAPLVQPILALFLHYMSEDDAYACVFWILKNHSNYMKRSAQASKATSYTLLALVKIYKTAVYKTLRNWIGSSDANILAKALQNWPRWIFCALPFEHLICVIDCYLYEGSKVLMRIAIALLSIWHKSVKIPDDLVDKTCQERIDLFAEGIVQIVNDKNISTAALFETAIRIRNFSSAKIVRFQERYEKMILQLEGPDLAMVDLPAVHIKPFISTIVSSEVAFQLMCCLPEKYQLITPMLIYHLCEDGTSFYRLWAKIDEAKSTLLIIKTDKSEVLGAFCDEPWGNRTKTCERGSKKYFGSGLSFVWNLDENNQVNKYDWKENQAECFMAAPYDREPTILMIGGNAIHIVDELIKGSSLPGNTFGNPELVKGGIFKIHDMEFFAQWWYEIQLYLNQKCLPTLVGQFSGDNSAVMKNLVFSKTDQLLHFVFPNRCYELMLLKYDFLHQECISMVMSRLLGLGITLGSLLVFIPQILKIQFAQSAEGISLLSQLLGLFSCFAVTSYSYAKGYVFSQWGDSFFVTIQMIIIIIQILWFSSRKAHAAAFLAFCWTIICAVMNEYIPLDVLALLQAITIPVVIVAKFLQIRANYQQQSTGQLSMISVFLQFAGCLTRIFTSIQETGDHLNIDWRTMAFLKRWCFTFVDYWKMVGNDYMVVIADLLEDAKKRPVITAIKLLPLSGAFYAYRTNPSKGYVHLTKMLCTFPMHSFLLS</sequence>
<feature type="domain" description="TLDc" evidence="16">
    <location>
        <begin position="517"/>
        <end position="688"/>
    </location>
</feature>
<dbReference type="SUPFAM" id="SSF47923">
    <property type="entry name" value="Ypt/Rab-GAP domain of gyp1p"/>
    <property type="match status" value="2"/>
</dbReference>
<dbReference type="InterPro" id="IPR006603">
    <property type="entry name" value="PQ-loop_rpt"/>
</dbReference>
<dbReference type="EMBL" id="UPTC01000179">
    <property type="protein sequence ID" value="VBB27089.1"/>
    <property type="molecule type" value="Genomic_DNA"/>
</dbReference>
<dbReference type="OrthoDB" id="10065050at2759"/>
<proteinExistence type="inferred from homology"/>
<accession>A0A498S6H0</accession>
<evidence type="ECO:0000256" key="7">
    <source>
        <dbReference type="ARBA" id="ARBA00022989"/>
    </source>
</evidence>
<evidence type="ECO:0000259" key="16">
    <source>
        <dbReference type="PROSITE" id="PS51886"/>
    </source>
</evidence>
<evidence type="ECO:0000256" key="6">
    <source>
        <dbReference type="ARBA" id="ARBA00022737"/>
    </source>
</evidence>
<dbReference type="GO" id="GO:0030659">
    <property type="term" value="C:cytoplasmic vesicle membrane"/>
    <property type="evidence" value="ECO:0007669"/>
    <property type="project" value="UniProtKB-SubCell"/>
</dbReference>
<keyword evidence="6" id="KW-0677">Repeat</keyword>
<evidence type="ECO:0000256" key="14">
    <source>
        <dbReference type="SAM" id="Phobius"/>
    </source>
</evidence>
<feature type="transmembrane region" description="Helical" evidence="14">
    <location>
        <begin position="759"/>
        <end position="777"/>
    </location>
</feature>
<feature type="domain" description="Rab-GAP TBC" evidence="15">
    <location>
        <begin position="222"/>
        <end position="412"/>
    </location>
</feature>
<gene>
    <name evidence="17" type="ORF">NAV_LOCUS1919</name>
</gene>
<keyword evidence="4" id="KW-0813">Transport</keyword>
<name>A0A498S6H0_ACAVI</name>
<dbReference type="GO" id="GO:0042721">
    <property type="term" value="C:TIM22 mitochondrial import inner membrane insertion complex"/>
    <property type="evidence" value="ECO:0007669"/>
    <property type="project" value="InterPro"/>
</dbReference>
<evidence type="ECO:0000256" key="13">
    <source>
        <dbReference type="ARBA" id="ARBA00067517"/>
    </source>
</evidence>
<dbReference type="GO" id="GO:0045202">
    <property type="term" value="C:synapse"/>
    <property type="evidence" value="ECO:0007669"/>
    <property type="project" value="UniProtKB-SubCell"/>
</dbReference>
<dbReference type="Pfam" id="PF10171">
    <property type="entry name" value="Tim29"/>
    <property type="match status" value="1"/>
</dbReference>
<dbReference type="PROSITE" id="PS51886">
    <property type="entry name" value="TLDC"/>
    <property type="match status" value="1"/>
</dbReference>
<dbReference type="InterPro" id="IPR019322">
    <property type="entry name" value="TIMM29"/>
</dbReference>
<reference evidence="17 18" key="1">
    <citation type="submission" date="2018-08" db="EMBL/GenBank/DDBJ databases">
        <authorList>
            <person name="Laetsch R D."/>
            <person name="Stevens L."/>
            <person name="Kumar S."/>
            <person name="Blaxter L. M."/>
        </authorList>
    </citation>
    <scope>NUCLEOTIDE SEQUENCE [LARGE SCALE GENOMIC DNA]</scope>
</reference>
<comment type="subcellular location">
    <subcellularLocation>
        <location evidence="2">Cytoplasmic vesicle membrane</location>
    </subcellularLocation>
    <subcellularLocation>
        <location evidence="3">Endomembrane system</location>
        <topology evidence="3">Peripheral membrane protein</topology>
    </subcellularLocation>
    <subcellularLocation>
        <location evidence="1">Membrane</location>
        <topology evidence="1">Multi-pass membrane protein</topology>
    </subcellularLocation>
    <subcellularLocation>
        <location evidence="11">Synapse</location>
    </subcellularLocation>
</comment>
<evidence type="ECO:0000256" key="9">
    <source>
        <dbReference type="ARBA" id="ARBA00023136"/>
    </source>
</evidence>
<evidence type="ECO:0000313" key="18">
    <source>
        <dbReference type="Proteomes" id="UP000276991"/>
    </source>
</evidence>
<dbReference type="GO" id="GO:0009312">
    <property type="term" value="P:oligosaccharide biosynthetic process"/>
    <property type="evidence" value="ECO:0007669"/>
    <property type="project" value="TreeGrafter"/>
</dbReference>
<dbReference type="FunFam" id="1.20.1280.290:FF:000006">
    <property type="entry name" value="mannose-P-dolichol utilization defect 1 protein"/>
    <property type="match status" value="1"/>
</dbReference>
<evidence type="ECO:0000256" key="10">
    <source>
        <dbReference type="ARBA" id="ARBA00023329"/>
    </source>
</evidence>
<keyword evidence="5 14" id="KW-0812">Transmembrane</keyword>
<keyword evidence="8" id="KW-0770">Synapse</keyword>
<dbReference type="Pfam" id="PF00566">
    <property type="entry name" value="RabGAP-TBC"/>
    <property type="match status" value="1"/>
</dbReference>
<dbReference type="Pfam" id="PF07534">
    <property type="entry name" value="TLD"/>
    <property type="match status" value="1"/>
</dbReference>
<evidence type="ECO:0000256" key="11">
    <source>
        <dbReference type="ARBA" id="ARBA00034103"/>
    </source>
</evidence>
<evidence type="ECO:0000313" key="17">
    <source>
        <dbReference type="EMBL" id="VBB27089.1"/>
    </source>
</evidence>
<dbReference type="SMART" id="SM00679">
    <property type="entry name" value="CTNS"/>
    <property type="match status" value="2"/>
</dbReference>
<dbReference type="AlphaFoldDB" id="A0A498S6H0"/>
<keyword evidence="18" id="KW-1185">Reference proteome</keyword>
<comment type="similarity">
    <text evidence="12">Belongs to the MPDU1 (TC 2.A.43.3) family.</text>
</comment>
<evidence type="ECO:0000256" key="5">
    <source>
        <dbReference type="ARBA" id="ARBA00022692"/>
    </source>
</evidence>
<dbReference type="SMART" id="SM00164">
    <property type="entry name" value="TBC"/>
    <property type="match status" value="1"/>
</dbReference>
<evidence type="ECO:0000256" key="4">
    <source>
        <dbReference type="ARBA" id="ARBA00022448"/>
    </source>
</evidence>
<feature type="transmembrane region" description="Helical" evidence="14">
    <location>
        <begin position="820"/>
        <end position="837"/>
    </location>
</feature>
<dbReference type="STRING" id="6277.A0A498S6H0"/>
<dbReference type="PANTHER" id="PTHR12226:SF2">
    <property type="entry name" value="MANNOSE-P-DOLICHOL UTILIZATION DEFECT 1 PROTEIN"/>
    <property type="match status" value="1"/>
</dbReference>
<keyword evidence="9 14" id="KW-0472">Membrane</keyword>
<dbReference type="SMART" id="SM00584">
    <property type="entry name" value="TLDc"/>
    <property type="match status" value="1"/>
</dbReference>
<feature type="transmembrane region" description="Helical" evidence="14">
    <location>
        <begin position="869"/>
        <end position="887"/>
    </location>
</feature>
<organism evidence="17 18">
    <name type="scientific">Acanthocheilonema viteae</name>
    <name type="common">Filarial nematode worm</name>
    <name type="synonym">Dipetalonema viteae</name>
    <dbReference type="NCBI Taxonomy" id="6277"/>
    <lineage>
        <taxon>Eukaryota</taxon>
        <taxon>Metazoa</taxon>
        <taxon>Ecdysozoa</taxon>
        <taxon>Nematoda</taxon>
        <taxon>Chromadorea</taxon>
        <taxon>Rhabditida</taxon>
        <taxon>Spirurina</taxon>
        <taxon>Spiruromorpha</taxon>
        <taxon>Filarioidea</taxon>
        <taxon>Onchocercidae</taxon>
        <taxon>Acanthocheilonema</taxon>
    </lineage>
</organism>
<keyword evidence="10" id="KW-0968">Cytoplasmic vesicle</keyword>
<evidence type="ECO:0000256" key="3">
    <source>
        <dbReference type="ARBA" id="ARBA00004184"/>
    </source>
</evidence>
<dbReference type="InterPro" id="IPR006571">
    <property type="entry name" value="TLDc_dom"/>
</dbReference>
<dbReference type="Gene3D" id="1.10.472.80">
    <property type="entry name" value="Ypt/Rab-GAP domain of gyp1p, domain 3"/>
    <property type="match status" value="1"/>
</dbReference>
<evidence type="ECO:0000256" key="8">
    <source>
        <dbReference type="ARBA" id="ARBA00023018"/>
    </source>
</evidence>
<evidence type="ECO:0000256" key="2">
    <source>
        <dbReference type="ARBA" id="ARBA00004156"/>
    </source>
</evidence>
<dbReference type="GO" id="GO:0012505">
    <property type="term" value="C:endomembrane system"/>
    <property type="evidence" value="ECO:0007669"/>
    <property type="project" value="UniProtKB-SubCell"/>
</dbReference>